<proteinExistence type="predicted"/>
<protein>
    <recommendedName>
        <fullName evidence="3">F-box domain-containing protein</fullName>
    </recommendedName>
</protein>
<gene>
    <name evidence="1" type="ORF">DYB25_010709</name>
</gene>
<dbReference type="Proteomes" id="UP000266239">
    <property type="component" value="Unassembled WGS sequence"/>
</dbReference>
<evidence type="ECO:0000313" key="1">
    <source>
        <dbReference type="EMBL" id="RHY01040.1"/>
    </source>
</evidence>
<dbReference type="SUPFAM" id="SSF52047">
    <property type="entry name" value="RNI-like"/>
    <property type="match status" value="1"/>
</dbReference>
<dbReference type="InterPro" id="IPR032675">
    <property type="entry name" value="LRR_dom_sf"/>
</dbReference>
<organism evidence="1 2">
    <name type="scientific">Aphanomyces astaci</name>
    <name type="common">Crayfish plague agent</name>
    <dbReference type="NCBI Taxonomy" id="112090"/>
    <lineage>
        <taxon>Eukaryota</taxon>
        <taxon>Sar</taxon>
        <taxon>Stramenopiles</taxon>
        <taxon>Oomycota</taxon>
        <taxon>Saprolegniomycetes</taxon>
        <taxon>Saprolegniales</taxon>
        <taxon>Verrucalvaceae</taxon>
        <taxon>Aphanomyces</taxon>
    </lineage>
</organism>
<evidence type="ECO:0000313" key="2">
    <source>
        <dbReference type="Proteomes" id="UP000266239"/>
    </source>
</evidence>
<dbReference type="EMBL" id="QUTA01009438">
    <property type="protein sequence ID" value="RHY01040.1"/>
    <property type="molecule type" value="Genomic_DNA"/>
</dbReference>
<comment type="caution">
    <text evidence="1">The sequence shown here is derived from an EMBL/GenBank/DDBJ whole genome shotgun (WGS) entry which is preliminary data.</text>
</comment>
<reference evidence="1 2" key="1">
    <citation type="submission" date="2018-08" db="EMBL/GenBank/DDBJ databases">
        <title>Aphanomyces genome sequencing and annotation.</title>
        <authorList>
            <person name="Minardi D."/>
            <person name="Oidtmann B."/>
            <person name="Van Der Giezen M."/>
            <person name="Studholme D.J."/>
        </authorList>
    </citation>
    <scope>NUCLEOTIDE SEQUENCE [LARGE SCALE GENOMIC DNA]</scope>
    <source>
        <strain evidence="1 2">Yx</strain>
    </source>
</reference>
<evidence type="ECO:0008006" key="3">
    <source>
        <dbReference type="Google" id="ProtNLM"/>
    </source>
</evidence>
<accession>A0A396ZZP8</accession>
<name>A0A396ZZP8_APHAT</name>
<sequence>MHCLSPMDLASCFILTKSIHAAWISFVGHMTSLNMAHLLEKHQDAVMTLVRHASRARNVVLTGSHNLVTDKYLKAIKVYLDKMEHLTHVSLSYCTNLTIVELASPTLESVDLIGCDHVTTLHLRCPELLSLDLSWCRLLNADAFVTASRVPLLSRLVLTGWEPSVDVDIALLLLPCPRLTFLDVTHVALSNAGLHVLFSVAMSSLRTVVLSQAQANVWVDGTWSVAELEACRRRRPDIQVLLR</sequence>
<dbReference type="AlphaFoldDB" id="A0A396ZZP8"/>
<dbReference type="Gene3D" id="3.80.10.10">
    <property type="entry name" value="Ribonuclease Inhibitor"/>
    <property type="match status" value="2"/>
</dbReference>